<feature type="compositionally biased region" description="Basic and acidic residues" evidence="1">
    <location>
        <begin position="52"/>
        <end position="65"/>
    </location>
</feature>
<dbReference type="Proteomes" id="UP001172159">
    <property type="component" value="Unassembled WGS sequence"/>
</dbReference>
<feature type="compositionally biased region" description="Polar residues" evidence="1">
    <location>
        <begin position="98"/>
        <end position="108"/>
    </location>
</feature>
<evidence type="ECO:0000313" key="3">
    <source>
        <dbReference type="Proteomes" id="UP001172159"/>
    </source>
</evidence>
<evidence type="ECO:0000313" key="2">
    <source>
        <dbReference type="EMBL" id="KAK0704248.1"/>
    </source>
</evidence>
<proteinExistence type="predicted"/>
<reference evidence="2" key="1">
    <citation type="submission" date="2023-06" db="EMBL/GenBank/DDBJ databases">
        <title>Genome-scale phylogeny and comparative genomics of the fungal order Sordariales.</title>
        <authorList>
            <consortium name="Lawrence Berkeley National Laboratory"/>
            <person name="Hensen N."/>
            <person name="Bonometti L."/>
            <person name="Westerberg I."/>
            <person name="Brannstrom I.O."/>
            <person name="Guillou S."/>
            <person name="Cros-Aarteil S."/>
            <person name="Calhoun S."/>
            <person name="Haridas S."/>
            <person name="Kuo A."/>
            <person name="Mondo S."/>
            <person name="Pangilinan J."/>
            <person name="Riley R."/>
            <person name="Labutti K."/>
            <person name="Andreopoulos B."/>
            <person name="Lipzen A."/>
            <person name="Chen C."/>
            <person name="Yanf M."/>
            <person name="Daum C."/>
            <person name="Ng V."/>
            <person name="Clum A."/>
            <person name="Steindorff A."/>
            <person name="Ohm R."/>
            <person name="Martin F."/>
            <person name="Silar P."/>
            <person name="Natvig D."/>
            <person name="Lalanne C."/>
            <person name="Gautier V."/>
            <person name="Ament-Velasquez S.L."/>
            <person name="Kruys A."/>
            <person name="Hutchinson M.I."/>
            <person name="Powell A.J."/>
            <person name="Barry K."/>
            <person name="Miller A.N."/>
            <person name="Grigoriev I.V."/>
            <person name="Debuchy R."/>
            <person name="Gladieux P."/>
            <person name="Thoren M.H."/>
            <person name="Johannesson H."/>
        </authorList>
    </citation>
    <scope>NUCLEOTIDE SEQUENCE</scope>
    <source>
        <strain evidence="2">CBS 540.89</strain>
    </source>
</reference>
<feature type="region of interest" description="Disordered" evidence="1">
    <location>
        <begin position="52"/>
        <end position="123"/>
    </location>
</feature>
<keyword evidence="3" id="KW-1185">Reference proteome</keyword>
<feature type="compositionally biased region" description="Basic and acidic residues" evidence="1">
    <location>
        <begin position="109"/>
        <end position="123"/>
    </location>
</feature>
<name>A0AA39ZV59_9PEZI</name>
<protein>
    <submittedName>
        <fullName evidence="2">Uncharacterized protein</fullName>
    </submittedName>
</protein>
<organism evidence="2 3">
    <name type="scientific">Apiosordaria backusii</name>
    <dbReference type="NCBI Taxonomy" id="314023"/>
    <lineage>
        <taxon>Eukaryota</taxon>
        <taxon>Fungi</taxon>
        <taxon>Dikarya</taxon>
        <taxon>Ascomycota</taxon>
        <taxon>Pezizomycotina</taxon>
        <taxon>Sordariomycetes</taxon>
        <taxon>Sordariomycetidae</taxon>
        <taxon>Sordariales</taxon>
        <taxon>Lasiosphaeriaceae</taxon>
        <taxon>Apiosordaria</taxon>
    </lineage>
</organism>
<gene>
    <name evidence="2" type="ORF">B0T21DRAFT_353200</name>
</gene>
<accession>A0AA39ZV59</accession>
<dbReference type="EMBL" id="JAUKTV010000021">
    <property type="protein sequence ID" value="KAK0704248.1"/>
    <property type="molecule type" value="Genomic_DNA"/>
</dbReference>
<comment type="caution">
    <text evidence="2">The sequence shown here is derived from an EMBL/GenBank/DDBJ whole genome shotgun (WGS) entry which is preliminary data.</text>
</comment>
<evidence type="ECO:0000256" key="1">
    <source>
        <dbReference type="SAM" id="MobiDB-lite"/>
    </source>
</evidence>
<feature type="compositionally biased region" description="Basic and acidic residues" evidence="1">
    <location>
        <begin position="77"/>
        <end position="97"/>
    </location>
</feature>
<sequence length="123" mass="14400">MCEIQERHDKRCGHLVEIHRETCEDECGNWGFLRNWHTTLVLCKKPECVKMRKETRKNTRAEQKRAALMSSTPHNPKIQDQESRSDDPNMEEPKAEKTSMQMPPSSTTAKDKGKKRDFWSIIS</sequence>
<dbReference type="AlphaFoldDB" id="A0AA39ZV59"/>